<gene>
    <name evidence="1" type="ORF">UFOVP328_98</name>
</gene>
<evidence type="ECO:0000313" key="1">
    <source>
        <dbReference type="EMBL" id="CAB4137829.1"/>
    </source>
</evidence>
<proteinExistence type="predicted"/>
<dbReference type="EMBL" id="LR796341">
    <property type="protein sequence ID" value="CAB4137829.1"/>
    <property type="molecule type" value="Genomic_DNA"/>
</dbReference>
<protein>
    <submittedName>
        <fullName evidence="1">Uncharacterized protein</fullName>
    </submittedName>
</protein>
<accession>A0A6J5M1F7</accession>
<name>A0A6J5M1F7_9CAUD</name>
<sequence length="240" mass="27669">MILNDLFESRMSDLNIQYQDYKDMSSGGFYSRYKMTKDDWASKNWSLIKGSQTVHEENQDDRNARIIAGEIEDAAAQGNEQLVKQKIKELISVGYTLNKAGELQRMGMYEGAVKDFYTELGEKYQELAPKIERHRDSYLAGELYDALEEIAAKHGAIAEFRKMMNGARNRAHMDYDTNPGGFQNWFWYLPFADEELSEEQDACYRKVKSRYKVWPSAYASGALVQCRKKGAANWGNKTKK</sequence>
<organism evidence="1">
    <name type="scientific">uncultured Caudovirales phage</name>
    <dbReference type="NCBI Taxonomy" id="2100421"/>
    <lineage>
        <taxon>Viruses</taxon>
        <taxon>Duplodnaviria</taxon>
        <taxon>Heunggongvirae</taxon>
        <taxon>Uroviricota</taxon>
        <taxon>Caudoviricetes</taxon>
        <taxon>Peduoviridae</taxon>
        <taxon>Maltschvirus</taxon>
        <taxon>Maltschvirus maltsch</taxon>
    </lineage>
</organism>
<reference evidence="1" key="1">
    <citation type="submission" date="2020-04" db="EMBL/GenBank/DDBJ databases">
        <authorList>
            <person name="Chiriac C."/>
            <person name="Salcher M."/>
            <person name="Ghai R."/>
            <person name="Kavagutti S V."/>
        </authorList>
    </citation>
    <scope>NUCLEOTIDE SEQUENCE</scope>
</reference>